<keyword evidence="13" id="KW-1185">Reference proteome</keyword>
<evidence type="ECO:0000256" key="4">
    <source>
        <dbReference type="ARBA" id="ARBA00022692"/>
    </source>
</evidence>
<feature type="transmembrane region" description="Helical" evidence="10">
    <location>
        <begin position="98"/>
        <end position="117"/>
    </location>
</feature>
<proteinExistence type="predicted"/>
<keyword evidence="7 10" id="KW-1133">Transmembrane helix</keyword>
<evidence type="ECO:0000256" key="5">
    <source>
        <dbReference type="ARBA" id="ARBA00022741"/>
    </source>
</evidence>
<dbReference type="AlphaFoldDB" id="A0A6I4MFA1"/>
<dbReference type="InterPro" id="IPR027417">
    <property type="entry name" value="P-loop_NTPase"/>
</dbReference>
<dbReference type="InterPro" id="IPR043428">
    <property type="entry name" value="LivM-like"/>
</dbReference>
<dbReference type="SMART" id="SM00382">
    <property type="entry name" value="AAA"/>
    <property type="match status" value="1"/>
</dbReference>
<evidence type="ECO:0000259" key="11">
    <source>
        <dbReference type="PROSITE" id="PS50893"/>
    </source>
</evidence>
<evidence type="ECO:0000313" key="13">
    <source>
        <dbReference type="Proteomes" id="UP000462055"/>
    </source>
</evidence>
<dbReference type="GO" id="GO:0016887">
    <property type="term" value="F:ATP hydrolysis activity"/>
    <property type="evidence" value="ECO:0007669"/>
    <property type="project" value="InterPro"/>
</dbReference>
<evidence type="ECO:0000256" key="3">
    <source>
        <dbReference type="ARBA" id="ARBA00022475"/>
    </source>
</evidence>
<feature type="transmembrane region" description="Helical" evidence="10">
    <location>
        <begin position="375"/>
        <end position="397"/>
    </location>
</feature>
<dbReference type="CDD" id="cd03219">
    <property type="entry name" value="ABC_Mj1267_LivG_branched"/>
    <property type="match status" value="1"/>
</dbReference>
<feature type="transmembrane region" description="Helical" evidence="10">
    <location>
        <begin position="458"/>
        <end position="476"/>
    </location>
</feature>
<dbReference type="PANTHER" id="PTHR45772:SF9">
    <property type="entry name" value="CONSERVED COMPONENT OF ABC TRANSPORTER FOR NATURAL AMINO ACIDS"/>
    <property type="match status" value="1"/>
</dbReference>
<dbReference type="Pfam" id="PF00005">
    <property type="entry name" value="ABC_tran"/>
    <property type="match status" value="1"/>
</dbReference>
<dbReference type="Pfam" id="PF12399">
    <property type="entry name" value="BCA_ABC_TP_C"/>
    <property type="match status" value="1"/>
</dbReference>
<feature type="region of interest" description="Disordered" evidence="9">
    <location>
        <begin position="629"/>
        <end position="662"/>
    </location>
</feature>
<feature type="transmembrane region" description="Helical" evidence="10">
    <location>
        <begin position="63"/>
        <end position="86"/>
    </location>
</feature>
<dbReference type="Gene3D" id="3.40.50.300">
    <property type="entry name" value="P-loop containing nucleotide triphosphate hydrolases"/>
    <property type="match status" value="1"/>
</dbReference>
<protein>
    <submittedName>
        <fullName evidence="12">ATP-binding cassette domain-containing protein</fullName>
    </submittedName>
</protein>
<reference evidence="12" key="1">
    <citation type="submission" date="2019-12" db="EMBL/GenBank/DDBJ databases">
        <title>Actinomadura physcomitrii sp. nov., a novel actinomycete isolated from moss [Physcomitrium sphaericum (Ludw) Fuernr].</title>
        <authorList>
            <person name="Zhuang X."/>
        </authorList>
    </citation>
    <scope>NUCLEOTIDE SEQUENCE [LARGE SCALE GENOMIC DNA]</scope>
    <source>
        <strain evidence="12">LD22</strain>
    </source>
</reference>
<keyword evidence="6 12" id="KW-0067">ATP-binding</keyword>
<keyword evidence="5" id="KW-0547">Nucleotide-binding</keyword>
<keyword evidence="2" id="KW-0813">Transport</keyword>
<dbReference type="EMBL" id="WBMS02000020">
    <property type="protein sequence ID" value="MWA03550.1"/>
    <property type="molecule type" value="Genomic_DNA"/>
</dbReference>
<dbReference type="GO" id="GO:0005886">
    <property type="term" value="C:plasma membrane"/>
    <property type="evidence" value="ECO:0007669"/>
    <property type="project" value="UniProtKB-SubCell"/>
</dbReference>
<evidence type="ECO:0000256" key="8">
    <source>
        <dbReference type="ARBA" id="ARBA00023136"/>
    </source>
</evidence>
<evidence type="ECO:0000256" key="1">
    <source>
        <dbReference type="ARBA" id="ARBA00004651"/>
    </source>
</evidence>
<feature type="compositionally biased region" description="Basic and acidic residues" evidence="9">
    <location>
        <begin position="635"/>
        <end position="646"/>
    </location>
</feature>
<dbReference type="InterPro" id="IPR001851">
    <property type="entry name" value="ABC_transp_permease"/>
</dbReference>
<accession>A0A6I4MFA1</accession>
<dbReference type="InterPro" id="IPR051120">
    <property type="entry name" value="ABC_AA/LPS_Transport"/>
</dbReference>
<dbReference type="InterPro" id="IPR032823">
    <property type="entry name" value="BCA_ABC_TP_C"/>
</dbReference>
<organism evidence="12 13">
    <name type="scientific">Actinomadura physcomitrii</name>
    <dbReference type="NCBI Taxonomy" id="2650748"/>
    <lineage>
        <taxon>Bacteria</taxon>
        <taxon>Bacillati</taxon>
        <taxon>Actinomycetota</taxon>
        <taxon>Actinomycetes</taxon>
        <taxon>Streptosporangiales</taxon>
        <taxon>Thermomonosporaceae</taxon>
        <taxon>Actinomadura</taxon>
    </lineage>
</organism>
<dbReference type="GO" id="GO:0005524">
    <property type="term" value="F:ATP binding"/>
    <property type="evidence" value="ECO:0007669"/>
    <property type="project" value="UniProtKB-KW"/>
</dbReference>
<feature type="transmembrane region" description="Helical" evidence="10">
    <location>
        <begin position="137"/>
        <end position="161"/>
    </location>
</feature>
<feature type="transmembrane region" description="Helical" evidence="10">
    <location>
        <begin position="224"/>
        <end position="252"/>
    </location>
</feature>
<evidence type="ECO:0000256" key="9">
    <source>
        <dbReference type="SAM" id="MobiDB-lite"/>
    </source>
</evidence>
<keyword evidence="3" id="KW-1003">Cell membrane</keyword>
<dbReference type="GO" id="GO:0015658">
    <property type="term" value="F:branched-chain amino acid transmembrane transporter activity"/>
    <property type="evidence" value="ECO:0007669"/>
    <property type="project" value="InterPro"/>
</dbReference>
<gene>
    <name evidence="12" type="ORF">F8568_024835</name>
</gene>
<name>A0A6I4MFA1_9ACTN</name>
<feature type="transmembrane region" description="Helical" evidence="10">
    <location>
        <begin position="307"/>
        <end position="326"/>
    </location>
</feature>
<evidence type="ECO:0000256" key="10">
    <source>
        <dbReference type="SAM" id="Phobius"/>
    </source>
</evidence>
<feature type="transmembrane region" description="Helical" evidence="10">
    <location>
        <begin position="545"/>
        <end position="564"/>
    </location>
</feature>
<feature type="transmembrane region" description="Helical" evidence="10">
    <location>
        <begin position="264"/>
        <end position="287"/>
    </location>
</feature>
<feature type="transmembrane region" description="Helical" evidence="10">
    <location>
        <begin position="338"/>
        <end position="363"/>
    </location>
</feature>
<feature type="transmembrane region" description="Helical" evidence="10">
    <location>
        <begin position="192"/>
        <end position="212"/>
    </location>
</feature>
<comment type="caution">
    <text evidence="12">The sequence shown here is derived from an EMBL/GenBank/DDBJ whole genome shotgun (WGS) entry which is preliminary data.</text>
</comment>
<keyword evidence="8 10" id="KW-0472">Membrane</keyword>
<feature type="transmembrane region" description="Helical" evidence="10">
    <location>
        <begin position="6"/>
        <end position="27"/>
    </location>
</feature>
<dbReference type="PANTHER" id="PTHR45772">
    <property type="entry name" value="CONSERVED COMPONENT OF ABC TRANSPORTER FOR NATURAL AMINO ACIDS-RELATED"/>
    <property type="match status" value="1"/>
</dbReference>
<evidence type="ECO:0000313" key="12">
    <source>
        <dbReference type="EMBL" id="MWA03550.1"/>
    </source>
</evidence>
<feature type="domain" description="ABC transporter" evidence="11">
    <location>
        <begin position="679"/>
        <end position="922"/>
    </location>
</feature>
<feature type="transmembrane region" description="Helical" evidence="10">
    <location>
        <begin position="409"/>
        <end position="427"/>
    </location>
</feature>
<keyword evidence="4 10" id="KW-0812">Transmembrane</keyword>
<dbReference type="SUPFAM" id="SSF52540">
    <property type="entry name" value="P-loop containing nucleoside triphosphate hydrolases"/>
    <property type="match status" value="1"/>
</dbReference>
<dbReference type="PROSITE" id="PS50893">
    <property type="entry name" value="ABC_TRANSPORTER_2"/>
    <property type="match status" value="1"/>
</dbReference>
<dbReference type="CDD" id="cd06581">
    <property type="entry name" value="TM_PBP1_LivM_like"/>
    <property type="match status" value="1"/>
</dbReference>
<dbReference type="InterPro" id="IPR003593">
    <property type="entry name" value="AAA+_ATPase"/>
</dbReference>
<evidence type="ECO:0000256" key="2">
    <source>
        <dbReference type="ARBA" id="ARBA00022448"/>
    </source>
</evidence>
<dbReference type="Proteomes" id="UP000462055">
    <property type="component" value="Unassembled WGS sequence"/>
</dbReference>
<comment type="subcellular location">
    <subcellularLocation>
        <location evidence="1">Cell membrane</location>
        <topology evidence="1">Multi-pass membrane protein</topology>
    </subcellularLocation>
</comment>
<dbReference type="Pfam" id="PF02653">
    <property type="entry name" value="BPD_transp_2"/>
    <property type="match status" value="2"/>
</dbReference>
<dbReference type="CDD" id="cd06582">
    <property type="entry name" value="TM_PBP1_LivH_like"/>
    <property type="match status" value="1"/>
</dbReference>
<evidence type="ECO:0000256" key="6">
    <source>
        <dbReference type="ARBA" id="ARBA00022840"/>
    </source>
</evidence>
<sequence>MSELWQFALVGLAGGGAYALVALGIVAVYRGSGILNFSQGAIGMAASYVFWDLYKEGDGSLPVVPAVVIGVLVGTALGVAFYLLVVRFLHSSSEMAKVVATLGFMLLLQSAAVKIYGTQPHLLKPLFGDGKVTVFGAFMTYDTLAILLITIALGIGLTLLFRRTRLGMRATALWENPQAAAAIGVSPLPTGITTWALGGAMAAFGGILLIPITGLTPSTLTLLVIPAMAAALVGRFTGIWPTIGVGLALGVAESLMRKYEINSGVISSVPFAVIIVVVVLGGTALPGRGEVLLRRLPRVSAGRVKPVSLVVAAVVGLVIAGSSPTWGSAMINTTVFGLLALSVLVVTGYAGQISVACAALAGFGSFVAARASSDLHLPFLLCLLAGTLAAVLLGLLIGGPAVRVRGVNLAIITLGLSLAVENLILLQPSMTGGSDGMVVESPTLLGLDLNPSAYPSRYAVVCVVVLAIAAVAVLNVRRGESGRRYLAVRANERGAASVGVSVAGAKLGAFATSAALAGLAGALSAFRFTIADFTGYGVFNSITTLAFTVVGGVGFVAGAVFAAVTSQGGLFANFVSNVLDLTTIDAWLAIFSGLFVMDMMIRMPDGVILHMSSLKDRTGRLLASALPVGARARRDRPDTARAESGRAEPAAAEPDASKPAEAPVTLPHVSGVEPGSTVLAARDVRVTYGGIVAVKDVSLELAAGKVVGVVGPNGAGKTTLLDALTGFAPSALGAIELRGRDVGRLKAHARARLGMGRTFQNLELFDDLSVRENILTGLDGRGRAAYLRDLVRPRRGTLNEAARAAVVLLDLERDLDTVVADLPQGRRRMVAIARLVAQQPAVVLLDEPAAGLNGAERRTAGELFRALADQLGAAVLLVEHNIDVVAATCDHVIVLHNGEVLSSGPPAEVLREQAVRDAYLGRLTPAEQVPEPERH</sequence>
<evidence type="ECO:0000256" key="7">
    <source>
        <dbReference type="ARBA" id="ARBA00022989"/>
    </source>
</evidence>
<dbReference type="InterPro" id="IPR003439">
    <property type="entry name" value="ABC_transporter-like_ATP-bd"/>
</dbReference>